<dbReference type="AlphaFoldDB" id="A0AB37HPH4"/>
<sequence length="150" mass="17410">MKETNSLKQILVEKETDKMKNQLKKVIVVAMKSLWFPPIFEDGYGKNEQYDEGDYFQKADGALLRGRLVFYSGEFCDQTVNGNVDFSMEVFLTGEGELLKFYTIRESRYCQDCQETHTRLHRMVAKDQSLMEDELDAILNNITVDLRNAS</sequence>
<proteinExistence type="predicted"/>
<reference evidence="1 2" key="1">
    <citation type="submission" date="2020-12" db="EMBL/GenBank/DDBJ databases">
        <title>Taxonomic evaluation of the Bacillus sporothermodurans group of bacteria based on whole genome sequences.</title>
        <authorList>
            <person name="Fiedler G."/>
            <person name="Herbstmann A.-D."/>
            <person name="Doll E."/>
            <person name="Wenning M."/>
            <person name="Brinks E."/>
            <person name="Kabisch J."/>
            <person name="Breitenwieser F."/>
            <person name="Lappann M."/>
            <person name="Boehnlein C."/>
            <person name="Franz C."/>
        </authorList>
    </citation>
    <scope>NUCLEOTIDE SEQUENCE [LARGE SCALE GENOMIC DNA]</scope>
    <source>
        <strain evidence="1 2">DSM 10599</strain>
    </source>
</reference>
<gene>
    <name evidence="1" type="ORF">JGZ69_08785</name>
</gene>
<accession>A0AB37HPH4</accession>
<dbReference type="RefSeq" id="WP_107920776.1">
    <property type="nucleotide sequence ID" value="NZ_CP066701.1"/>
</dbReference>
<dbReference type="Proteomes" id="UP000595512">
    <property type="component" value="Chromosome"/>
</dbReference>
<organism evidence="1 2">
    <name type="scientific">Heyndrickxia sporothermodurans</name>
    <dbReference type="NCBI Taxonomy" id="46224"/>
    <lineage>
        <taxon>Bacteria</taxon>
        <taxon>Bacillati</taxon>
        <taxon>Bacillota</taxon>
        <taxon>Bacilli</taxon>
        <taxon>Bacillales</taxon>
        <taxon>Bacillaceae</taxon>
        <taxon>Heyndrickxia</taxon>
    </lineage>
</organism>
<dbReference type="EMBL" id="CP066701">
    <property type="protein sequence ID" value="QQX26853.1"/>
    <property type="molecule type" value="Genomic_DNA"/>
</dbReference>
<evidence type="ECO:0000313" key="1">
    <source>
        <dbReference type="EMBL" id="QQX26853.1"/>
    </source>
</evidence>
<evidence type="ECO:0000313" key="2">
    <source>
        <dbReference type="Proteomes" id="UP000595512"/>
    </source>
</evidence>
<dbReference type="KEGG" id="hspo:JGZ69_08785"/>
<name>A0AB37HPH4_9BACI</name>
<protein>
    <submittedName>
        <fullName evidence="1">Uncharacterized protein</fullName>
    </submittedName>
</protein>